<dbReference type="AlphaFoldDB" id="A0A6C0DQL2"/>
<sequence length="321" mass="37530">MEPSLRSSSIRGIGYKARGINPAVHETTKRFVESLWEDCRLTQYADLQFASRRMEKEKGYWLPPLTKGRCGYLVFYPRQPIVWIDEQFQRCWKIQIRASASLYEKKTVLAASFDTSDGVLRLEDALYVRGVDIRKKPFTQRWDDLCDIYRTSYREDTQLQDGLQVTIASYTPLSSASTWNPIPQMMLWQPEHASRKLRVQISSNQTPSQPHPQPHPQPQPRPQPQQKDQTQPRDQTRQRPQEKPEPEESSPFHMNAIPHEEYPDTYTLFQGTVKKGYAAVQDFALSQQLKHATKEKDPLRVKVQWNEEFSMYEIISILESE</sequence>
<protein>
    <submittedName>
        <fullName evidence="2">Uncharacterized protein</fullName>
    </submittedName>
</protein>
<evidence type="ECO:0000313" key="2">
    <source>
        <dbReference type="EMBL" id="QHT18470.1"/>
    </source>
</evidence>
<dbReference type="EMBL" id="MN739656">
    <property type="protein sequence ID" value="QHT18470.1"/>
    <property type="molecule type" value="Genomic_DNA"/>
</dbReference>
<feature type="compositionally biased region" description="Basic and acidic residues" evidence="1">
    <location>
        <begin position="230"/>
        <end position="246"/>
    </location>
</feature>
<name>A0A6C0DQL2_9ZZZZ</name>
<accession>A0A6C0DQL2</accession>
<proteinExistence type="predicted"/>
<organism evidence="2">
    <name type="scientific">viral metagenome</name>
    <dbReference type="NCBI Taxonomy" id="1070528"/>
    <lineage>
        <taxon>unclassified sequences</taxon>
        <taxon>metagenomes</taxon>
        <taxon>organismal metagenomes</taxon>
    </lineage>
</organism>
<feature type="compositionally biased region" description="Pro residues" evidence="1">
    <location>
        <begin position="209"/>
        <end position="223"/>
    </location>
</feature>
<evidence type="ECO:0000256" key="1">
    <source>
        <dbReference type="SAM" id="MobiDB-lite"/>
    </source>
</evidence>
<reference evidence="2" key="1">
    <citation type="journal article" date="2020" name="Nature">
        <title>Giant virus diversity and host interactions through global metagenomics.</title>
        <authorList>
            <person name="Schulz F."/>
            <person name="Roux S."/>
            <person name="Paez-Espino D."/>
            <person name="Jungbluth S."/>
            <person name="Walsh D.A."/>
            <person name="Denef V.J."/>
            <person name="McMahon K.D."/>
            <person name="Konstantinidis K.T."/>
            <person name="Eloe-Fadrosh E.A."/>
            <person name="Kyrpides N.C."/>
            <person name="Woyke T."/>
        </authorList>
    </citation>
    <scope>NUCLEOTIDE SEQUENCE</scope>
    <source>
        <strain evidence="2">GVMAG-M-3300023174-46</strain>
    </source>
</reference>
<feature type="region of interest" description="Disordered" evidence="1">
    <location>
        <begin position="202"/>
        <end position="257"/>
    </location>
</feature>